<organism evidence="1 2">
    <name type="scientific">Aphis craccivora</name>
    <name type="common">Cowpea aphid</name>
    <dbReference type="NCBI Taxonomy" id="307492"/>
    <lineage>
        <taxon>Eukaryota</taxon>
        <taxon>Metazoa</taxon>
        <taxon>Ecdysozoa</taxon>
        <taxon>Arthropoda</taxon>
        <taxon>Hexapoda</taxon>
        <taxon>Insecta</taxon>
        <taxon>Pterygota</taxon>
        <taxon>Neoptera</taxon>
        <taxon>Paraneoptera</taxon>
        <taxon>Hemiptera</taxon>
        <taxon>Sternorrhyncha</taxon>
        <taxon>Aphidomorpha</taxon>
        <taxon>Aphidoidea</taxon>
        <taxon>Aphididae</taxon>
        <taxon>Aphidini</taxon>
        <taxon>Aphis</taxon>
        <taxon>Aphis</taxon>
    </lineage>
</organism>
<reference evidence="1 2" key="1">
    <citation type="submission" date="2019-08" db="EMBL/GenBank/DDBJ databases">
        <title>Whole genome of Aphis craccivora.</title>
        <authorList>
            <person name="Voronova N.V."/>
            <person name="Shulinski R.S."/>
            <person name="Bandarenka Y.V."/>
            <person name="Zhorov D.G."/>
            <person name="Warner D."/>
        </authorList>
    </citation>
    <scope>NUCLEOTIDE SEQUENCE [LARGE SCALE GENOMIC DNA]</scope>
    <source>
        <strain evidence="1">180601</strain>
        <tissue evidence="1">Whole Body</tissue>
    </source>
</reference>
<sequence>MNCLHKNGEYNHSMVKIKQNNILFAETKIVATLFITSRNNASISNFEDSFRWQSEYPWCKWSKEFVQQFSKKSRKTKKKRRKNRNFYKISPYVSINKFWVSKKLENLIQDWRFLYYLRVENFGLQ</sequence>
<keyword evidence="2" id="KW-1185">Reference proteome</keyword>
<dbReference type="Proteomes" id="UP000478052">
    <property type="component" value="Unassembled WGS sequence"/>
</dbReference>
<accession>A0A6G0YIN9</accession>
<name>A0A6G0YIN9_APHCR</name>
<dbReference type="EMBL" id="VUJU01003803">
    <property type="protein sequence ID" value="KAF0756651.1"/>
    <property type="molecule type" value="Genomic_DNA"/>
</dbReference>
<dbReference type="AlphaFoldDB" id="A0A6G0YIN9"/>
<evidence type="ECO:0000313" key="2">
    <source>
        <dbReference type="Proteomes" id="UP000478052"/>
    </source>
</evidence>
<gene>
    <name evidence="1" type="ORF">FWK35_00015049</name>
</gene>
<evidence type="ECO:0000313" key="1">
    <source>
        <dbReference type="EMBL" id="KAF0756651.1"/>
    </source>
</evidence>
<comment type="caution">
    <text evidence="1">The sequence shown here is derived from an EMBL/GenBank/DDBJ whole genome shotgun (WGS) entry which is preliminary data.</text>
</comment>
<protein>
    <submittedName>
        <fullName evidence="1">Uncharacterized protein</fullName>
    </submittedName>
</protein>
<proteinExistence type="predicted"/>